<protein>
    <recommendedName>
        <fullName evidence="4">non-reducing end alpha-L-arabinofuranosidase</fullName>
        <ecNumber evidence="4">3.2.1.55</ecNumber>
    </recommendedName>
</protein>
<evidence type="ECO:0000256" key="3">
    <source>
        <dbReference type="ARBA" id="ARBA00011165"/>
    </source>
</evidence>
<dbReference type="Gene3D" id="3.20.20.80">
    <property type="entry name" value="Glycosidases"/>
    <property type="match status" value="1"/>
</dbReference>
<feature type="transmembrane region" description="Helical" evidence="8">
    <location>
        <begin position="25"/>
        <end position="45"/>
    </location>
</feature>
<geneLocation type="plasmid" evidence="10 11">
    <name>unnamed2</name>
</geneLocation>
<dbReference type="PANTHER" id="PTHR43576">
    <property type="entry name" value="ALPHA-L-ARABINOFURANOSIDASE C-RELATED"/>
    <property type="match status" value="1"/>
</dbReference>
<name>A0ABY4GDQ4_9BACT</name>
<accession>A0ABY4GDQ4</accession>
<evidence type="ECO:0000256" key="6">
    <source>
        <dbReference type="ARBA" id="ARBA00023277"/>
    </source>
</evidence>
<dbReference type="Pfam" id="PF22848">
    <property type="entry name" value="ASD1_dom"/>
    <property type="match status" value="1"/>
</dbReference>
<proteinExistence type="inferred from homology"/>
<evidence type="ECO:0000259" key="9">
    <source>
        <dbReference type="SMART" id="SM00813"/>
    </source>
</evidence>
<evidence type="ECO:0000256" key="8">
    <source>
        <dbReference type="SAM" id="Phobius"/>
    </source>
</evidence>
<evidence type="ECO:0000256" key="2">
    <source>
        <dbReference type="ARBA" id="ARBA00007186"/>
    </source>
</evidence>
<evidence type="ECO:0000256" key="7">
    <source>
        <dbReference type="ARBA" id="ARBA00023295"/>
    </source>
</evidence>
<comment type="similarity">
    <text evidence="2">Belongs to the glycosyl hydrolase 51 family.</text>
</comment>
<evidence type="ECO:0000313" key="11">
    <source>
        <dbReference type="Proteomes" id="UP000830401"/>
    </source>
</evidence>
<dbReference type="RefSeq" id="WP_245126517.1">
    <property type="nucleotide sequence ID" value="NZ_CP095063.1"/>
</dbReference>
<keyword evidence="7" id="KW-0326">Glycosidase</keyword>
<keyword evidence="10" id="KW-0614">Plasmid</keyword>
<comment type="subunit">
    <text evidence="3">Homohexamer; trimer of dimers.</text>
</comment>
<keyword evidence="8" id="KW-1133">Transmembrane helix</keyword>
<keyword evidence="8" id="KW-0472">Membrane</keyword>
<evidence type="ECO:0000313" key="10">
    <source>
        <dbReference type="EMBL" id="UOQ68881.1"/>
    </source>
</evidence>
<keyword evidence="11" id="KW-1185">Reference proteome</keyword>
<dbReference type="SUPFAM" id="SSF51445">
    <property type="entry name" value="(Trans)glycosidases"/>
    <property type="match status" value="1"/>
</dbReference>
<organism evidence="10 11">
    <name type="scientific">Hymenobacter volaticus</name>
    <dbReference type="NCBI Taxonomy" id="2932254"/>
    <lineage>
        <taxon>Bacteria</taxon>
        <taxon>Pseudomonadati</taxon>
        <taxon>Bacteroidota</taxon>
        <taxon>Cytophagia</taxon>
        <taxon>Cytophagales</taxon>
        <taxon>Hymenobacteraceae</taxon>
        <taxon>Hymenobacter</taxon>
    </lineage>
</organism>
<comment type="catalytic activity">
    <reaction evidence="1">
        <text>Hydrolysis of terminal non-reducing alpha-L-arabinofuranoside residues in alpha-L-arabinosides.</text>
        <dbReference type="EC" id="3.2.1.55"/>
    </reaction>
</comment>
<dbReference type="InterPro" id="IPR010720">
    <property type="entry name" value="Alpha-L-AF_C"/>
</dbReference>
<gene>
    <name evidence="10" type="ORF">MUN86_24540</name>
</gene>
<feature type="domain" description="Alpha-L-arabinofuranosidase C-terminal" evidence="9">
    <location>
        <begin position="346"/>
        <end position="536"/>
    </location>
</feature>
<dbReference type="InterPro" id="IPR013780">
    <property type="entry name" value="Glyco_hydro_b"/>
</dbReference>
<dbReference type="InterPro" id="IPR017853">
    <property type="entry name" value="GH"/>
</dbReference>
<keyword evidence="5" id="KW-0378">Hydrolase</keyword>
<dbReference type="SMART" id="SM00813">
    <property type="entry name" value="Alpha-L-AF_C"/>
    <property type="match status" value="1"/>
</dbReference>
<reference evidence="10" key="1">
    <citation type="submission" date="2022-04" db="EMBL/GenBank/DDBJ databases">
        <title>Hymenobacter sp. isolated from the air.</title>
        <authorList>
            <person name="Won M."/>
            <person name="Lee C.-M."/>
            <person name="Woen H.-Y."/>
            <person name="Kwon S.-W."/>
        </authorList>
    </citation>
    <scope>NUCLEOTIDE SEQUENCE</scope>
    <source>
        <strain evidence="10">5420S-77</strain>
        <plasmid evidence="10">unnamed2</plasmid>
    </source>
</reference>
<evidence type="ECO:0000256" key="5">
    <source>
        <dbReference type="ARBA" id="ARBA00022801"/>
    </source>
</evidence>
<dbReference type="Gene3D" id="2.60.40.1180">
    <property type="entry name" value="Golgi alpha-mannosidase II"/>
    <property type="match status" value="1"/>
</dbReference>
<keyword evidence="6" id="KW-0119">Carbohydrate metabolism</keyword>
<sequence>MINLIYQQVRAVSAAHKPRASRRQLIVKLVAGACLGFGYGAPAVVSAQTIPVTVQAGNPKQTISKHIYGHFAEHLGRCIYDGFWVDDKLNVPKQGRIRMDIVEALRKIKVPNLRWPGGCFADTYHWRDGVGPTAQRPKMLNMWWGNNLEDNSFGTHEFLELCKLLDTEPYLAANVGSGTVQEMAGWMEYLNSNDDTPLVLERRKNGQAEPYKVSWWGIGNESWGCGGNMTAEYYTDVYKRYATFAHSYPASPPLKKIVSGANGDDAHWTETCMKNIPLNQMWGLTLHQYTLPTGSWTGSKGKATGFSEQEYFNTLKNCLKMDAVVAKHSAIMDKYDKDKKVALLVDEWGVWTDVEPGTNPGFLYQQNSLRDALVAGTTLNIFNNHCDRVRGANLAQAVNVLQALVLTNKEKMLLTPTYHVFDLYQVHQDAQYLPLQFTSPDYELEGQKLPALNASASKDASGAVHISLVNLDTKKTLKLETSLAGVNWKTVSGRILTSPKVNDYNTFENPNKVKLTSFSGAKKRGGNLAVELPPQSVVVLELK</sequence>
<dbReference type="EMBL" id="CP095063">
    <property type="protein sequence ID" value="UOQ68881.1"/>
    <property type="molecule type" value="Genomic_DNA"/>
</dbReference>
<dbReference type="SUPFAM" id="SSF51011">
    <property type="entry name" value="Glycosyl hydrolase domain"/>
    <property type="match status" value="1"/>
</dbReference>
<dbReference type="InterPro" id="IPR055235">
    <property type="entry name" value="ASD1_cat"/>
</dbReference>
<evidence type="ECO:0000256" key="4">
    <source>
        <dbReference type="ARBA" id="ARBA00012670"/>
    </source>
</evidence>
<dbReference type="PANTHER" id="PTHR43576:SF2">
    <property type="entry name" value="INTRACELLULAR EXO-ALPHA-L-ARABINOFURANOSIDASE 2"/>
    <property type="match status" value="1"/>
</dbReference>
<dbReference type="Pfam" id="PF06964">
    <property type="entry name" value="Alpha-L-AF_C"/>
    <property type="match status" value="1"/>
</dbReference>
<dbReference type="EC" id="3.2.1.55" evidence="4"/>
<keyword evidence="8" id="KW-0812">Transmembrane</keyword>
<evidence type="ECO:0000256" key="1">
    <source>
        <dbReference type="ARBA" id="ARBA00001462"/>
    </source>
</evidence>
<dbReference type="Proteomes" id="UP000830401">
    <property type="component" value="Plasmid unnamed2"/>
</dbReference>